<keyword evidence="3" id="KW-1185">Reference proteome</keyword>
<protein>
    <submittedName>
        <fullName evidence="2">Uncharacterized protein</fullName>
    </submittedName>
</protein>
<dbReference type="RefSeq" id="WP_251812991.1">
    <property type="nucleotide sequence ID" value="NZ_CP101527.1"/>
</dbReference>
<name>A0A9E8HIE4_9ALTE</name>
<evidence type="ECO:0000313" key="3">
    <source>
        <dbReference type="Proteomes" id="UP001164472"/>
    </source>
</evidence>
<sequence length="148" mass="17285">MDKLKQDMDDQTLLEEIPLLKDIVIEHDDGQTNSTTQTTAKQQTQPEQKPKPLDDSKANPFLPYEHLAKLALERERFTQSIEAFTENLKQEKRYQEKPLDPQNNYNPHKNDAIVQAITNRVLSQLKPVIEEKIAVELNLYFDDILREE</sequence>
<gene>
    <name evidence="2" type="ORF">NNL22_09450</name>
</gene>
<feature type="region of interest" description="Disordered" evidence="1">
    <location>
        <begin position="24"/>
        <end position="60"/>
    </location>
</feature>
<evidence type="ECO:0000256" key="1">
    <source>
        <dbReference type="SAM" id="MobiDB-lite"/>
    </source>
</evidence>
<proteinExistence type="predicted"/>
<feature type="compositionally biased region" description="Basic and acidic residues" evidence="1">
    <location>
        <begin position="48"/>
        <end position="57"/>
    </location>
</feature>
<evidence type="ECO:0000313" key="2">
    <source>
        <dbReference type="EMBL" id="UZW73278.1"/>
    </source>
</evidence>
<dbReference type="KEGG" id="asem:NNL22_09450"/>
<dbReference type="AlphaFoldDB" id="A0A9E8HIE4"/>
<feature type="compositionally biased region" description="Low complexity" evidence="1">
    <location>
        <begin position="31"/>
        <end position="47"/>
    </location>
</feature>
<dbReference type="Proteomes" id="UP001164472">
    <property type="component" value="Chromosome"/>
</dbReference>
<organism evidence="2 3">
    <name type="scientific">Alkalimarinus sediminis</name>
    <dbReference type="NCBI Taxonomy" id="1632866"/>
    <lineage>
        <taxon>Bacteria</taxon>
        <taxon>Pseudomonadati</taxon>
        <taxon>Pseudomonadota</taxon>
        <taxon>Gammaproteobacteria</taxon>
        <taxon>Alteromonadales</taxon>
        <taxon>Alteromonadaceae</taxon>
        <taxon>Alkalimarinus</taxon>
    </lineage>
</organism>
<reference evidence="2" key="1">
    <citation type="submission" date="2022-07" db="EMBL/GenBank/DDBJ databases">
        <title>Alkalimarinus sp. nov., isolated from gut of a Alitta virens.</title>
        <authorList>
            <person name="Yang A.I."/>
            <person name="Shin N.-R."/>
        </authorList>
    </citation>
    <scope>NUCLEOTIDE SEQUENCE</scope>
    <source>
        <strain evidence="2">FA028</strain>
    </source>
</reference>
<accession>A0A9E8HIE4</accession>
<dbReference type="EMBL" id="CP101527">
    <property type="protein sequence ID" value="UZW73278.1"/>
    <property type="molecule type" value="Genomic_DNA"/>
</dbReference>